<sequence>MANPSKILSIFMFCYFIHNSYPSRVQDCINLMQQYELIIRIDSPKGPDYTNANAETLNKKITELMLLSVSGERTLPELLITYIARYKDVSNGTQELPLAFCRRQ</sequence>
<reference evidence="1" key="1">
    <citation type="submission" date="2018-04" db="EMBL/GenBank/DDBJ databases">
        <title>Transcriptome of Schizaphis graminum biotype I.</title>
        <authorList>
            <person name="Scully E.D."/>
            <person name="Geib S.M."/>
            <person name="Palmer N.A."/>
            <person name="Koch K."/>
            <person name="Bradshaw J."/>
            <person name="Heng-Moss T."/>
            <person name="Sarath G."/>
        </authorList>
    </citation>
    <scope>NUCLEOTIDE SEQUENCE</scope>
</reference>
<dbReference type="EMBL" id="GGMR01008978">
    <property type="protein sequence ID" value="MBY21597.1"/>
    <property type="molecule type" value="Transcribed_RNA"/>
</dbReference>
<accession>A0A2S2NWS1</accession>
<evidence type="ECO:0000313" key="1">
    <source>
        <dbReference type="EMBL" id="MBY21597.1"/>
    </source>
</evidence>
<organism evidence="1">
    <name type="scientific">Schizaphis graminum</name>
    <name type="common">Green bug aphid</name>
    <dbReference type="NCBI Taxonomy" id="13262"/>
    <lineage>
        <taxon>Eukaryota</taxon>
        <taxon>Metazoa</taxon>
        <taxon>Ecdysozoa</taxon>
        <taxon>Arthropoda</taxon>
        <taxon>Hexapoda</taxon>
        <taxon>Insecta</taxon>
        <taxon>Pterygota</taxon>
        <taxon>Neoptera</taxon>
        <taxon>Paraneoptera</taxon>
        <taxon>Hemiptera</taxon>
        <taxon>Sternorrhyncha</taxon>
        <taxon>Aphidomorpha</taxon>
        <taxon>Aphidoidea</taxon>
        <taxon>Aphididae</taxon>
        <taxon>Aphidini</taxon>
        <taxon>Schizaphis</taxon>
    </lineage>
</organism>
<gene>
    <name evidence="1" type="ORF">g.141529</name>
</gene>
<protein>
    <submittedName>
        <fullName evidence="1">Uncharacterized protein</fullName>
    </submittedName>
</protein>
<name>A0A2S2NWS1_SCHGA</name>
<dbReference type="AlphaFoldDB" id="A0A2S2NWS1"/>
<proteinExistence type="predicted"/>